<proteinExistence type="predicted"/>
<evidence type="ECO:0000313" key="2">
    <source>
        <dbReference type="EMBL" id="KAF2255783.1"/>
    </source>
</evidence>
<sequence>MDPFRYRKAYEAMIHASHLLEERLNQDPAADEEVAEEGTAGNATVFEEDDPDSMEWTPTGATTPPTACGPPPTASKNMRHLPPDGGDGEYQLQERGENAVLLHKLQEGVIMDECIDKLVRDLPDVLSYDDSATFTPSTIEVPKDFGLQLSISINHHLAQVADRKVLEKYRRLLGHRKDPAKRRSIKLGFDPIELIKRQAVTFPEDASVRASTLDNEIHPIFRPENFHGCSDEIYMVLEPALRLSTMLLFSRATSGFWHTLVFGERKPCEKTTEAYGQPCFRIREEVPWAEEHATAFKSFIDDQVDTVHFMFHRDPLPPDPAYASMGLVADYKNGLMRKLNRKCHTSRICLHSDFYTTAKKLSLLRYPEPAMVLRFNLFLAVCLAHEMAHFIEVSGPHHEHPLGEPEVFFNDNMWTESGIAFELKVFGGRLHPISSRVDCGLGLAVLSYPLKEVYDKEDNVLYTLPMDYITKMQQRETWDQDFSESGADIFHVPWTGCRSIEINGANLMVWEDEKDADISDHIDGKDTTFHRMDDGQIVKNPNSSNRKPQRQAEGRRWSPYGHKQKPTAEDVSCVSKQILGGAAEAEGNEDKADEDGGQDDDMS</sequence>
<reference evidence="2" key="1">
    <citation type="journal article" date="2020" name="Stud. Mycol.">
        <title>101 Dothideomycetes genomes: a test case for predicting lifestyles and emergence of pathogens.</title>
        <authorList>
            <person name="Haridas S."/>
            <person name="Albert R."/>
            <person name="Binder M."/>
            <person name="Bloem J."/>
            <person name="Labutti K."/>
            <person name="Salamov A."/>
            <person name="Andreopoulos B."/>
            <person name="Baker S."/>
            <person name="Barry K."/>
            <person name="Bills G."/>
            <person name="Bluhm B."/>
            <person name="Cannon C."/>
            <person name="Castanera R."/>
            <person name="Culley D."/>
            <person name="Daum C."/>
            <person name="Ezra D."/>
            <person name="Gonzalez J."/>
            <person name="Henrissat B."/>
            <person name="Kuo A."/>
            <person name="Liang C."/>
            <person name="Lipzen A."/>
            <person name="Lutzoni F."/>
            <person name="Magnuson J."/>
            <person name="Mondo S."/>
            <person name="Nolan M."/>
            <person name="Ohm R."/>
            <person name="Pangilinan J."/>
            <person name="Park H.-J."/>
            <person name="Ramirez L."/>
            <person name="Alfaro M."/>
            <person name="Sun H."/>
            <person name="Tritt A."/>
            <person name="Yoshinaga Y."/>
            <person name="Zwiers L.-H."/>
            <person name="Turgeon B."/>
            <person name="Goodwin S."/>
            <person name="Spatafora J."/>
            <person name="Crous P."/>
            <person name="Grigoriev I."/>
        </authorList>
    </citation>
    <scope>NUCLEOTIDE SEQUENCE</scope>
    <source>
        <strain evidence="2">CBS 122368</strain>
    </source>
</reference>
<feature type="compositionally biased region" description="Acidic residues" evidence="1">
    <location>
        <begin position="591"/>
        <end position="603"/>
    </location>
</feature>
<dbReference type="AlphaFoldDB" id="A0A6A6J2V2"/>
<feature type="region of interest" description="Disordered" evidence="1">
    <location>
        <begin position="26"/>
        <end position="87"/>
    </location>
</feature>
<dbReference type="RefSeq" id="XP_033690787.1">
    <property type="nucleotide sequence ID" value="XM_033836376.1"/>
</dbReference>
<feature type="compositionally biased region" description="Low complexity" evidence="1">
    <location>
        <begin position="57"/>
        <end position="66"/>
    </location>
</feature>
<dbReference type="OrthoDB" id="10254945at2759"/>
<evidence type="ECO:0000256" key="1">
    <source>
        <dbReference type="SAM" id="MobiDB-lite"/>
    </source>
</evidence>
<dbReference type="Proteomes" id="UP000800094">
    <property type="component" value="Unassembled WGS sequence"/>
</dbReference>
<organism evidence="2 3">
    <name type="scientific">Trematosphaeria pertusa</name>
    <dbReference type="NCBI Taxonomy" id="390896"/>
    <lineage>
        <taxon>Eukaryota</taxon>
        <taxon>Fungi</taxon>
        <taxon>Dikarya</taxon>
        <taxon>Ascomycota</taxon>
        <taxon>Pezizomycotina</taxon>
        <taxon>Dothideomycetes</taxon>
        <taxon>Pleosporomycetidae</taxon>
        <taxon>Pleosporales</taxon>
        <taxon>Massarineae</taxon>
        <taxon>Trematosphaeriaceae</taxon>
        <taxon>Trematosphaeria</taxon>
    </lineage>
</organism>
<feature type="compositionally biased region" description="Basic and acidic residues" evidence="1">
    <location>
        <begin position="521"/>
        <end position="536"/>
    </location>
</feature>
<dbReference type="EMBL" id="ML987189">
    <property type="protein sequence ID" value="KAF2255783.1"/>
    <property type="molecule type" value="Genomic_DNA"/>
</dbReference>
<evidence type="ECO:0000313" key="3">
    <source>
        <dbReference type="Proteomes" id="UP000800094"/>
    </source>
</evidence>
<feature type="region of interest" description="Disordered" evidence="1">
    <location>
        <begin position="521"/>
        <end position="603"/>
    </location>
</feature>
<name>A0A6A6J2V2_9PLEO</name>
<protein>
    <submittedName>
        <fullName evidence="2">Uncharacterized protein</fullName>
    </submittedName>
</protein>
<dbReference type="GeneID" id="54589706"/>
<gene>
    <name evidence="2" type="ORF">BU26DRAFT_8258</name>
</gene>
<accession>A0A6A6J2V2</accession>
<keyword evidence="3" id="KW-1185">Reference proteome</keyword>